<evidence type="ECO:0000313" key="1">
    <source>
        <dbReference type="EMBL" id="ERZ99347.1"/>
    </source>
</evidence>
<proteinExistence type="predicted"/>
<accession>U9SZ60</accession>
<dbReference type="HOGENOM" id="CLU_1723327_0_0_1"/>
<protein>
    <submittedName>
        <fullName evidence="1">Uncharacterized protein</fullName>
    </submittedName>
</protein>
<dbReference type="EMBL" id="KI298030">
    <property type="protein sequence ID" value="ERZ99347.1"/>
    <property type="molecule type" value="Genomic_DNA"/>
</dbReference>
<reference evidence="1" key="1">
    <citation type="submission" date="2013-07" db="EMBL/GenBank/DDBJ databases">
        <title>The genome of an arbuscular mycorrhizal fungus provides insights into the evolution of the oldest plant symbiosis.</title>
        <authorList>
            <consortium name="DOE Joint Genome Institute"/>
            <person name="Tisserant E."/>
            <person name="Malbreil M."/>
            <person name="Kuo A."/>
            <person name="Kohler A."/>
            <person name="Symeonidi A."/>
            <person name="Balestrini R."/>
            <person name="Charron P."/>
            <person name="Duensing N."/>
            <person name="Frei-dit-Frey N."/>
            <person name="Gianinazzi-Pearson V."/>
            <person name="Gilbert B."/>
            <person name="Handa Y."/>
            <person name="Hijri M."/>
            <person name="Kaul R."/>
            <person name="Kawaguchi M."/>
            <person name="Krajinski F."/>
            <person name="Lammers P."/>
            <person name="Lapierre D."/>
            <person name="Masclaux F.G."/>
            <person name="Murat C."/>
            <person name="Morin E."/>
            <person name="Ndikumana S."/>
            <person name="Pagni M."/>
            <person name="Petitpierre D."/>
            <person name="Requena N."/>
            <person name="Rosikiewicz P."/>
            <person name="Riley R."/>
            <person name="Saito K."/>
            <person name="San Clemente H."/>
            <person name="Shapiro H."/>
            <person name="van Tuinen D."/>
            <person name="Becard G."/>
            <person name="Bonfante P."/>
            <person name="Paszkowski U."/>
            <person name="Shachar-Hill Y."/>
            <person name="Young J.P."/>
            <person name="Sanders I.R."/>
            <person name="Henrissat B."/>
            <person name="Rensing S.A."/>
            <person name="Grigoriev I.V."/>
            <person name="Corradi N."/>
            <person name="Roux C."/>
            <person name="Martin F."/>
        </authorList>
    </citation>
    <scope>NUCLEOTIDE SEQUENCE</scope>
    <source>
        <strain evidence="1">DAOM 197198</strain>
    </source>
</reference>
<sequence length="152" mass="17814">MSGLDAKEWLWTLISKVIFKSQIPKYSSSCYFEGSGHRKMALDSCFEGLDAEDQFQTLNFAKVSGLGSLEWYQLDGSWISVERIFKWIGLQLSECFLNRTSKIRDFLELQDIFKYFNFNKVLLTNKIFSFIVDLQLLGWDLDRTSKVFFEIL</sequence>
<dbReference type="AlphaFoldDB" id="U9SZ60"/>
<dbReference type="VEuPathDB" id="FungiDB:RhiirFUN_013515"/>
<gene>
    <name evidence="1" type="ORF">GLOINDRAFT_9589</name>
</gene>
<name>U9SZ60_RHIID</name>
<organism evidence="1">
    <name type="scientific">Rhizophagus irregularis (strain DAOM 181602 / DAOM 197198 / MUCL 43194)</name>
    <name type="common">Arbuscular mycorrhizal fungus</name>
    <name type="synonym">Glomus intraradices</name>
    <dbReference type="NCBI Taxonomy" id="747089"/>
    <lineage>
        <taxon>Eukaryota</taxon>
        <taxon>Fungi</taxon>
        <taxon>Fungi incertae sedis</taxon>
        <taxon>Mucoromycota</taxon>
        <taxon>Glomeromycotina</taxon>
        <taxon>Glomeromycetes</taxon>
        <taxon>Glomerales</taxon>
        <taxon>Glomeraceae</taxon>
        <taxon>Rhizophagus</taxon>
    </lineage>
</organism>